<reference evidence="2 3" key="1">
    <citation type="journal article" date="2017" name="PLoS Biol.">
        <title>The sea cucumber genome provides insights into morphological evolution and visceral regeneration.</title>
        <authorList>
            <person name="Zhang X."/>
            <person name="Sun L."/>
            <person name="Yuan J."/>
            <person name="Sun Y."/>
            <person name="Gao Y."/>
            <person name="Zhang L."/>
            <person name="Li S."/>
            <person name="Dai H."/>
            <person name="Hamel J.F."/>
            <person name="Liu C."/>
            <person name="Yu Y."/>
            <person name="Liu S."/>
            <person name="Lin W."/>
            <person name="Guo K."/>
            <person name="Jin S."/>
            <person name="Xu P."/>
            <person name="Storey K.B."/>
            <person name="Huan P."/>
            <person name="Zhang T."/>
            <person name="Zhou Y."/>
            <person name="Zhang J."/>
            <person name="Lin C."/>
            <person name="Li X."/>
            <person name="Xing L."/>
            <person name="Huo D."/>
            <person name="Sun M."/>
            <person name="Wang L."/>
            <person name="Mercier A."/>
            <person name="Li F."/>
            <person name="Yang H."/>
            <person name="Xiang J."/>
        </authorList>
    </citation>
    <scope>NUCLEOTIDE SEQUENCE [LARGE SCALE GENOMIC DNA]</scope>
    <source>
        <strain evidence="2">Shaxun</strain>
        <tissue evidence="2">Muscle</tissue>
    </source>
</reference>
<evidence type="ECO:0000313" key="3">
    <source>
        <dbReference type="Proteomes" id="UP000230750"/>
    </source>
</evidence>
<dbReference type="STRING" id="307972.A0A2G8JUM1"/>
<dbReference type="PANTHER" id="PTHR21377">
    <property type="entry name" value="PROTEIN FAM210B, MITOCHONDRIAL"/>
    <property type="match status" value="1"/>
</dbReference>
<comment type="caution">
    <text evidence="2">The sequence shown here is derived from an EMBL/GenBank/DDBJ whole genome shotgun (WGS) entry which is preliminary data.</text>
</comment>
<dbReference type="GO" id="GO:0005739">
    <property type="term" value="C:mitochondrion"/>
    <property type="evidence" value="ECO:0007669"/>
    <property type="project" value="TreeGrafter"/>
</dbReference>
<feature type="domain" description="DUF1279" evidence="1">
    <location>
        <begin position="119"/>
        <end position="175"/>
    </location>
</feature>
<dbReference type="Pfam" id="PF06916">
    <property type="entry name" value="FAM210A-B_dom"/>
    <property type="match status" value="1"/>
</dbReference>
<gene>
    <name evidence="2" type="ORF">BSL78_23717</name>
</gene>
<dbReference type="OrthoDB" id="426386at2759"/>
<accession>A0A2G8JUM1</accession>
<dbReference type="AlphaFoldDB" id="A0A2G8JUM1"/>
<evidence type="ECO:0000259" key="1">
    <source>
        <dbReference type="Pfam" id="PF06916"/>
    </source>
</evidence>
<proteinExistence type="predicted"/>
<sequence length="194" mass="21282">MPGSTRYCRTNSMFGKPFLYDINQSSLSTQRSSFHTLRPFLPNTASSDVSRHFSLEGAKNSGRQTAHQLWSEDIACILQGTCLPGVPNTAGRTPCLASWRWPMWPKGLVGVPIVQVLHLMVSGLDVKSLLKMLHFGEDIISSKLAAGASTFVVAYGVHKVFAPVRIAVTLTCTPFIVRYLRSVGFLKLKKAAKS</sequence>
<dbReference type="InterPro" id="IPR009688">
    <property type="entry name" value="FAM210A/B-like_dom"/>
</dbReference>
<dbReference type="Proteomes" id="UP000230750">
    <property type="component" value="Unassembled WGS sequence"/>
</dbReference>
<name>A0A2G8JUM1_STIJA</name>
<protein>
    <recommendedName>
        <fullName evidence="1">DUF1279 domain-containing protein</fullName>
    </recommendedName>
</protein>
<dbReference type="PANTHER" id="PTHR21377:SF0">
    <property type="entry name" value="PROTEIN FAM210B, MITOCHONDRIAL"/>
    <property type="match status" value="1"/>
</dbReference>
<dbReference type="InterPro" id="IPR045866">
    <property type="entry name" value="FAM210A/B-like"/>
</dbReference>
<keyword evidence="3" id="KW-1185">Reference proteome</keyword>
<organism evidence="2 3">
    <name type="scientific">Stichopus japonicus</name>
    <name type="common">Sea cucumber</name>
    <dbReference type="NCBI Taxonomy" id="307972"/>
    <lineage>
        <taxon>Eukaryota</taxon>
        <taxon>Metazoa</taxon>
        <taxon>Echinodermata</taxon>
        <taxon>Eleutherozoa</taxon>
        <taxon>Echinozoa</taxon>
        <taxon>Holothuroidea</taxon>
        <taxon>Aspidochirotacea</taxon>
        <taxon>Aspidochirotida</taxon>
        <taxon>Stichopodidae</taxon>
        <taxon>Apostichopus</taxon>
    </lineage>
</organism>
<evidence type="ECO:0000313" key="2">
    <source>
        <dbReference type="EMBL" id="PIK39452.1"/>
    </source>
</evidence>
<dbReference type="EMBL" id="MRZV01001239">
    <property type="protein sequence ID" value="PIK39452.1"/>
    <property type="molecule type" value="Genomic_DNA"/>
</dbReference>